<name>A0A195BVR5_9HYME</name>
<feature type="transmembrane region" description="Helical" evidence="1">
    <location>
        <begin position="21"/>
        <end position="37"/>
    </location>
</feature>
<gene>
    <name evidence="2" type="ORF">ALC53_00661</name>
</gene>
<dbReference type="Proteomes" id="UP000078540">
    <property type="component" value="Unassembled WGS sequence"/>
</dbReference>
<sequence length="47" mass="5638">MSVTSTYWRGTLFRGIKNRRIVHRFLTAATFLSTYYQKHFLLLQCNP</sequence>
<keyword evidence="3" id="KW-1185">Reference proteome</keyword>
<keyword evidence="1" id="KW-1133">Transmembrane helix</keyword>
<protein>
    <submittedName>
        <fullName evidence="2">Uncharacterized protein</fullName>
    </submittedName>
</protein>
<keyword evidence="1" id="KW-0812">Transmembrane</keyword>
<proteinExistence type="predicted"/>
<evidence type="ECO:0000313" key="2">
    <source>
        <dbReference type="EMBL" id="KYM92724.1"/>
    </source>
</evidence>
<evidence type="ECO:0000313" key="3">
    <source>
        <dbReference type="Proteomes" id="UP000078540"/>
    </source>
</evidence>
<organism evidence="2 3">
    <name type="scientific">Atta colombica</name>
    <dbReference type="NCBI Taxonomy" id="520822"/>
    <lineage>
        <taxon>Eukaryota</taxon>
        <taxon>Metazoa</taxon>
        <taxon>Ecdysozoa</taxon>
        <taxon>Arthropoda</taxon>
        <taxon>Hexapoda</taxon>
        <taxon>Insecta</taxon>
        <taxon>Pterygota</taxon>
        <taxon>Neoptera</taxon>
        <taxon>Endopterygota</taxon>
        <taxon>Hymenoptera</taxon>
        <taxon>Apocrita</taxon>
        <taxon>Aculeata</taxon>
        <taxon>Formicoidea</taxon>
        <taxon>Formicidae</taxon>
        <taxon>Myrmicinae</taxon>
        <taxon>Atta</taxon>
    </lineage>
</organism>
<keyword evidence="1" id="KW-0472">Membrane</keyword>
<reference evidence="2 3" key="1">
    <citation type="submission" date="2015-09" db="EMBL/GenBank/DDBJ databases">
        <title>Atta colombica WGS genome.</title>
        <authorList>
            <person name="Nygaard S."/>
            <person name="Hu H."/>
            <person name="Boomsma J."/>
            <person name="Zhang G."/>
        </authorList>
    </citation>
    <scope>NUCLEOTIDE SEQUENCE [LARGE SCALE GENOMIC DNA]</scope>
    <source>
        <strain evidence="2">Treedump-2</strain>
        <tissue evidence="2">Whole body</tissue>
    </source>
</reference>
<evidence type="ECO:0000256" key="1">
    <source>
        <dbReference type="SAM" id="Phobius"/>
    </source>
</evidence>
<accession>A0A195BVR5</accession>
<dbReference type="AlphaFoldDB" id="A0A195BVR5"/>
<dbReference type="EMBL" id="KQ976398">
    <property type="protein sequence ID" value="KYM92724.1"/>
    <property type="molecule type" value="Genomic_DNA"/>
</dbReference>